<sequence length="437" mass="48156">MARRARGQPPVRQRAVQCLGQVLDQHQSLDQALPRAQQGLPPRDAALLAELCYGVLRWHDRLRALAHRLLDKPLRGKDADLQRLLLCGLYQLLETRIPPHAAVAETVAVAPRLGKGWARGLINAVLRRAQREADRLLPALDADPATRYALPAWLLDTLRRDWPDRWQALAAANQQRPPMTLRVDLTRWSREEALQALDDAGCPAQPSPWTPTAVTLARPAAVDELPGFADGRLSVQDEAAQWAAPLLACRPGERVLDACAAPGGKTGHLLEHCPGIELTALDISEGRLGQVRANLQRLRREARCLAGDAARPETWWDGRPYQRILLDAPCSGTGVIRRHPDIRHLRRPDDIARLADGQGRLLEALWGLLAPGGRLVYATCSVLKAENSRVVAHFLRAHPEAQWLPAGWPPGFPADDGQILAGNGGMDGFYYACLHRP</sequence>
<evidence type="ECO:0000256" key="6">
    <source>
        <dbReference type="ARBA" id="ARBA00022603"/>
    </source>
</evidence>
<dbReference type="OrthoDB" id="9810297at2"/>
<evidence type="ECO:0000256" key="11">
    <source>
        <dbReference type="ARBA" id="ARBA00031088"/>
    </source>
</evidence>
<dbReference type="PANTHER" id="PTHR22807:SF61">
    <property type="entry name" value="NOL1_NOP2_SUN FAMILY PROTEIN _ ANTITERMINATION NUSB DOMAIN-CONTAINING PROTEIN"/>
    <property type="match status" value="1"/>
</dbReference>
<evidence type="ECO:0000256" key="13">
    <source>
        <dbReference type="PROSITE-ProRule" id="PRU01023"/>
    </source>
</evidence>
<reference evidence="16" key="1">
    <citation type="submission" date="2006-08" db="EMBL/GenBank/DDBJ databases">
        <title>Complete sequence of Alkalilimnicola ehrilichei MLHE-1.</title>
        <authorList>
            <person name="Copeland A."/>
            <person name="Lucas S."/>
            <person name="Lapidus A."/>
            <person name="Barry K."/>
            <person name="Detter J.C."/>
            <person name="Glavina del Rio T."/>
            <person name="Hammon N."/>
            <person name="Israni S."/>
            <person name="Dalin E."/>
            <person name="Tice H."/>
            <person name="Pitluck S."/>
            <person name="Sims D."/>
            <person name="Brettin T."/>
            <person name="Bruce D."/>
            <person name="Han C."/>
            <person name="Tapia R."/>
            <person name="Gilna P."/>
            <person name="Schmutz J."/>
            <person name="Larimer F."/>
            <person name="Land M."/>
            <person name="Hauser L."/>
            <person name="Kyrpides N."/>
            <person name="Mikhailova N."/>
            <person name="Oremland R.S."/>
            <person name="Hoeft S.E."/>
            <person name="Switzer-Blum J."/>
            <person name="Kulp T."/>
            <person name="King G."/>
            <person name="Tabita R."/>
            <person name="Witte B."/>
            <person name="Santini J.M."/>
            <person name="Basu P."/>
            <person name="Hollibaugh J.T."/>
            <person name="Xie G."/>
            <person name="Stolz J.F."/>
            <person name="Richardson P."/>
        </authorList>
    </citation>
    <scope>NUCLEOTIDE SEQUENCE [LARGE SCALE GENOMIC DNA]</scope>
    <source>
        <strain evidence="16">ATCC BAA-1101 / DSM 17681 / MLHE-1</strain>
    </source>
</reference>
<evidence type="ECO:0000256" key="2">
    <source>
        <dbReference type="ARBA" id="ARBA00004496"/>
    </source>
</evidence>
<feature type="binding site" evidence="13">
    <location>
        <position position="327"/>
    </location>
    <ligand>
        <name>S-adenosyl-L-methionine</name>
        <dbReference type="ChEBI" id="CHEBI:59789"/>
    </ligand>
</feature>
<keyword evidence="6 13" id="KW-0489">Methyltransferase</keyword>
<dbReference type="Gene3D" id="1.10.940.10">
    <property type="entry name" value="NusB-like"/>
    <property type="match status" value="1"/>
</dbReference>
<evidence type="ECO:0000256" key="3">
    <source>
        <dbReference type="ARBA" id="ARBA00012140"/>
    </source>
</evidence>
<evidence type="ECO:0000256" key="12">
    <source>
        <dbReference type="ARBA" id="ARBA00047283"/>
    </source>
</evidence>
<proteinExistence type="inferred from homology"/>
<keyword evidence="8 13" id="KW-0949">S-adenosyl-L-methionine</keyword>
<dbReference type="InterPro" id="IPR004573">
    <property type="entry name" value="rRNA_ssu_MeTfrase_B"/>
</dbReference>
<feature type="binding site" evidence="13">
    <location>
        <begin position="259"/>
        <end position="265"/>
    </location>
    <ligand>
        <name>S-adenosyl-L-methionine</name>
        <dbReference type="ChEBI" id="CHEBI:59789"/>
    </ligand>
</feature>
<dbReference type="InterPro" id="IPR054728">
    <property type="entry name" value="RsmB-like_ferredoxin"/>
</dbReference>
<keyword evidence="9 13" id="KW-0694">RNA-binding</keyword>
<feature type="domain" description="SAM-dependent MTase RsmB/NOP-type" evidence="14">
    <location>
        <begin position="169"/>
        <end position="437"/>
    </location>
</feature>
<name>Q0A5C1_ALKEH</name>
<dbReference type="PROSITE" id="PS51686">
    <property type="entry name" value="SAM_MT_RSMB_NOP"/>
    <property type="match status" value="1"/>
</dbReference>
<dbReference type="Pfam" id="PF01029">
    <property type="entry name" value="NusB"/>
    <property type="match status" value="1"/>
</dbReference>
<dbReference type="Gene3D" id="1.10.287.730">
    <property type="entry name" value="Helix hairpin bin"/>
    <property type="match status" value="1"/>
</dbReference>
<comment type="catalytic activity">
    <reaction evidence="12">
        <text>cytidine(967) in 16S rRNA + S-adenosyl-L-methionine = 5-methylcytidine(967) in 16S rRNA + S-adenosyl-L-homocysteine + H(+)</text>
        <dbReference type="Rhea" id="RHEA:42748"/>
        <dbReference type="Rhea" id="RHEA-COMP:10219"/>
        <dbReference type="Rhea" id="RHEA-COMP:10220"/>
        <dbReference type="ChEBI" id="CHEBI:15378"/>
        <dbReference type="ChEBI" id="CHEBI:57856"/>
        <dbReference type="ChEBI" id="CHEBI:59789"/>
        <dbReference type="ChEBI" id="CHEBI:74483"/>
        <dbReference type="ChEBI" id="CHEBI:82748"/>
        <dbReference type="EC" id="2.1.1.176"/>
    </reaction>
</comment>
<dbReference type="GO" id="GO:0070475">
    <property type="term" value="P:rRNA base methylation"/>
    <property type="evidence" value="ECO:0007669"/>
    <property type="project" value="TreeGrafter"/>
</dbReference>
<evidence type="ECO:0000259" key="14">
    <source>
        <dbReference type="PROSITE" id="PS51686"/>
    </source>
</evidence>
<feature type="binding site" evidence="13">
    <location>
        <position position="282"/>
    </location>
    <ligand>
        <name>S-adenosyl-L-methionine</name>
        <dbReference type="ChEBI" id="CHEBI:59789"/>
    </ligand>
</feature>
<accession>Q0A5C1</accession>
<dbReference type="GO" id="GO:0005829">
    <property type="term" value="C:cytosol"/>
    <property type="evidence" value="ECO:0007669"/>
    <property type="project" value="TreeGrafter"/>
</dbReference>
<evidence type="ECO:0000256" key="5">
    <source>
        <dbReference type="ARBA" id="ARBA00022552"/>
    </source>
</evidence>
<evidence type="ECO:0000313" key="15">
    <source>
        <dbReference type="EMBL" id="ABI57966.1"/>
    </source>
</evidence>
<keyword evidence="5" id="KW-0698">rRNA processing</keyword>
<dbReference type="GO" id="GO:0006355">
    <property type="term" value="P:regulation of DNA-templated transcription"/>
    <property type="evidence" value="ECO:0007669"/>
    <property type="project" value="InterPro"/>
</dbReference>
<dbReference type="NCBIfam" id="TIGR00563">
    <property type="entry name" value="rsmB"/>
    <property type="match status" value="1"/>
</dbReference>
<keyword evidence="4" id="KW-0963">Cytoplasm</keyword>
<comment type="function">
    <text evidence="1">Specifically methylates the cytosine at position 967 (m5C967) of 16S rRNA.</text>
</comment>
<dbReference type="FunFam" id="3.40.50.150:FF:000022">
    <property type="entry name" value="Ribosomal RNA small subunit methyltransferase B"/>
    <property type="match status" value="1"/>
</dbReference>
<evidence type="ECO:0000256" key="10">
    <source>
        <dbReference type="ARBA" id="ARBA00030399"/>
    </source>
</evidence>
<evidence type="ECO:0000256" key="4">
    <source>
        <dbReference type="ARBA" id="ARBA00022490"/>
    </source>
</evidence>
<dbReference type="InterPro" id="IPR006027">
    <property type="entry name" value="NusB_RsmB_TIM44"/>
</dbReference>
<dbReference type="InterPro" id="IPR029063">
    <property type="entry name" value="SAM-dependent_MTases_sf"/>
</dbReference>
<dbReference type="Gene3D" id="3.30.70.1170">
    <property type="entry name" value="Sun protein, domain 3"/>
    <property type="match status" value="1"/>
</dbReference>
<dbReference type="InterPro" id="IPR001678">
    <property type="entry name" value="MeTrfase_RsmB-F_NOP2_dom"/>
</dbReference>
<dbReference type="AlphaFoldDB" id="Q0A5C1"/>
<dbReference type="PANTHER" id="PTHR22807">
    <property type="entry name" value="NOP2 YEAST -RELATED NOL1/NOP2/FMU SUN DOMAIN-CONTAINING"/>
    <property type="match status" value="1"/>
</dbReference>
<evidence type="ECO:0000256" key="9">
    <source>
        <dbReference type="ARBA" id="ARBA00022884"/>
    </source>
</evidence>
<feature type="active site" description="Nucleophile" evidence="13">
    <location>
        <position position="380"/>
    </location>
</feature>
<gene>
    <name evidence="15" type="ordered locus">Mlg_2626</name>
</gene>
<comment type="similarity">
    <text evidence="13">Belongs to the class I-like SAM-binding methyltransferase superfamily. RsmB/NOP family.</text>
</comment>
<evidence type="ECO:0000256" key="8">
    <source>
        <dbReference type="ARBA" id="ARBA00022691"/>
    </source>
</evidence>
<keyword evidence="16" id="KW-1185">Reference proteome</keyword>
<dbReference type="GO" id="GO:0003723">
    <property type="term" value="F:RNA binding"/>
    <property type="evidence" value="ECO:0007669"/>
    <property type="project" value="UniProtKB-UniRule"/>
</dbReference>
<evidence type="ECO:0000256" key="7">
    <source>
        <dbReference type="ARBA" id="ARBA00022679"/>
    </source>
</evidence>
<dbReference type="SUPFAM" id="SSF53335">
    <property type="entry name" value="S-adenosyl-L-methionine-dependent methyltransferases"/>
    <property type="match status" value="1"/>
</dbReference>
<dbReference type="EC" id="2.1.1.176" evidence="3"/>
<dbReference type="SUPFAM" id="SSF48013">
    <property type="entry name" value="NusB-like"/>
    <property type="match status" value="1"/>
</dbReference>
<dbReference type="CDD" id="cd02440">
    <property type="entry name" value="AdoMet_MTases"/>
    <property type="match status" value="1"/>
</dbReference>
<protein>
    <recommendedName>
        <fullName evidence="3">16S rRNA (cytosine(967)-C(5))-methyltransferase</fullName>
        <ecNumber evidence="3">2.1.1.176</ecNumber>
    </recommendedName>
    <alternativeName>
        <fullName evidence="10">16S rRNA m5C967 methyltransferase</fullName>
    </alternativeName>
    <alternativeName>
        <fullName evidence="11">rRNA (cytosine-C(5)-)-methyltransferase RsmB</fullName>
    </alternativeName>
</protein>
<dbReference type="eggNOG" id="COG0144">
    <property type="taxonomic scope" value="Bacteria"/>
</dbReference>
<dbReference type="Proteomes" id="UP000001962">
    <property type="component" value="Chromosome"/>
</dbReference>
<dbReference type="EMBL" id="CP000453">
    <property type="protein sequence ID" value="ABI57966.1"/>
    <property type="molecule type" value="Genomic_DNA"/>
</dbReference>
<dbReference type="HOGENOM" id="CLU_005316_0_4_6"/>
<dbReference type="KEGG" id="aeh:Mlg_2626"/>
<dbReference type="InterPro" id="IPR035926">
    <property type="entry name" value="NusB-like_sf"/>
</dbReference>
<comment type="subcellular location">
    <subcellularLocation>
        <location evidence="2">Cytoplasm</location>
    </subcellularLocation>
</comment>
<dbReference type="Pfam" id="PF01189">
    <property type="entry name" value="Methyltr_RsmB-F"/>
    <property type="match status" value="1"/>
</dbReference>
<dbReference type="GO" id="GO:0009383">
    <property type="term" value="F:rRNA (cytosine-C5-)-methyltransferase activity"/>
    <property type="evidence" value="ECO:0007669"/>
    <property type="project" value="TreeGrafter"/>
</dbReference>
<dbReference type="PRINTS" id="PR02008">
    <property type="entry name" value="RCMTFAMILY"/>
</dbReference>
<organism evidence="15 16">
    <name type="scientific">Alkalilimnicola ehrlichii (strain ATCC BAA-1101 / DSM 17681 / MLHE-1)</name>
    <dbReference type="NCBI Taxonomy" id="187272"/>
    <lineage>
        <taxon>Bacteria</taxon>
        <taxon>Pseudomonadati</taxon>
        <taxon>Pseudomonadota</taxon>
        <taxon>Gammaproteobacteria</taxon>
        <taxon>Chromatiales</taxon>
        <taxon>Ectothiorhodospiraceae</taxon>
        <taxon>Alkalilimnicola</taxon>
    </lineage>
</organism>
<dbReference type="Pfam" id="PF22458">
    <property type="entry name" value="RsmF-B_ferredox"/>
    <property type="match status" value="1"/>
</dbReference>
<dbReference type="Gene3D" id="3.40.50.150">
    <property type="entry name" value="Vaccinia Virus protein VP39"/>
    <property type="match status" value="1"/>
</dbReference>
<feature type="binding site" evidence="13">
    <location>
        <position position="308"/>
    </location>
    <ligand>
        <name>S-adenosyl-L-methionine</name>
        <dbReference type="ChEBI" id="CHEBI:59789"/>
    </ligand>
</feature>
<keyword evidence="7 13" id="KW-0808">Transferase</keyword>
<dbReference type="InterPro" id="IPR023267">
    <property type="entry name" value="RCMT"/>
</dbReference>
<dbReference type="NCBIfam" id="NF008149">
    <property type="entry name" value="PRK10901.1"/>
    <property type="match status" value="1"/>
</dbReference>
<evidence type="ECO:0000313" key="16">
    <source>
        <dbReference type="Proteomes" id="UP000001962"/>
    </source>
</evidence>
<dbReference type="InterPro" id="IPR049560">
    <property type="entry name" value="MeTrfase_RsmB-F_NOP2_cat"/>
</dbReference>
<evidence type="ECO:0000256" key="1">
    <source>
        <dbReference type="ARBA" id="ARBA00002724"/>
    </source>
</evidence>